<accession>A0A3Q8WT77</accession>
<dbReference type="KEGG" id="fsl:EJO69_04750"/>
<reference evidence="2 3" key="1">
    <citation type="submission" date="2018-12" db="EMBL/GenBank/DDBJ databases">
        <title>Complete genome sequence of Flaviflexus salsibiostraticola KCTC 33148.</title>
        <authorList>
            <person name="Bae J.-W."/>
        </authorList>
    </citation>
    <scope>NUCLEOTIDE SEQUENCE [LARGE SCALE GENOMIC DNA]</scope>
    <source>
        <strain evidence="2 3">KCTC 33148</strain>
    </source>
</reference>
<keyword evidence="1" id="KW-0732">Signal</keyword>
<keyword evidence="3" id="KW-1185">Reference proteome</keyword>
<sequence length="199" mass="20529">MNGPATAGPFRRAAFASAALVAFLVLLPQNPTQARFFDAQSVSAAPVVTGHLTVDAVPGTVEAIHTTPEEARSVSEEELSTIVMAPGDSAEIAQNVVLSATGSTLAVDLVTSVDQTPMPEGIAVREVSVSAIPTPTSTTGTPLAQTATGDVILESLPAEGDRYFRISYSLEHDGTVCAQECHSTGSLPLVTVDAVQVTR</sequence>
<proteinExistence type="predicted"/>
<gene>
    <name evidence="2" type="ORF">EJO69_04750</name>
</gene>
<evidence type="ECO:0000256" key="1">
    <source>
        <dbReference type="SAM" id="SignalP"/>
    </source>
</evidence>
<dbReference type="Proteomes" id="UP000270021">
    <property type="component" value="Chromosome"/>
</dbReference>
<feature type="signal peptide" evidence="1">
    <location>
        <begin position="1"/>
        <end position="34"/>
    </location>
</feature>
<organism evidence="2 3">
    <name type="scientific">Flaviflexus salsibiostraticola</name>
    <dbReference type="NCBI Taxonomy" id="1282737"/>
    <lineage>
        <taxon>Bacteria</taxon>
        <taxon>Bacillati</taxon>
        <taxon>Actinomycetota</taxon>
        <taxon>Actinomycetes</taxon>
        <taxon>Actinomycetales</taxon>
        <taxon>Actinomycetaceae</taxon>
        <taxon>Flaviflexus</taxon>
    </lineage>
</organism>
<name>A0A3Q8WT77_9ACTO</name>
<protein>
    <submittedName>
        <fullName evidence="2">Uncharacterized protein</fullName>
    </submittedName>
</protein>
<feature type="chain" id="PRO_5018638909" evidence="1">
    <location>
        <begin position="35"/>
        <end position="199"/>
    </location>
</feature>
<dbReference type="EMBL" id="CP034438">
    <property type="protein sequence ID" value="AZN29692.1"/>
    <property type="molecule type" value="Genomic_DNA"/>
</dbReference>
<evidence type="ECO:0000313" key="2">
    <source>
        <dbReference type="EMBL" id="AZN29692.1"/>
    </source>
</evidence>
<dbReference type="AlphaFoldDB" id="A0A3Q8WT77"/>
<evidence type="ECO:0000313" key="3">
    <source>
        <dbReference type="Proteomes" id="UP000270021"/>
    </source>
</evidence>